<dbReference type="EMBL" id="CP134050">
    <property type="protein sequence ID" value="WNC13737.1"/>
    <property type="molecule type" value="Genomic_DNA"/>
</dbReference>
<protein>
    <submittedName>
        <fullName evidence="1">Uncharacterized protein</fullName>
    </submittedName>
</protein>
<proteinExistence type="predicted"/>
<evidence type="ECO:0000313" key="1">
    <source>
        <dbReference type="EMBL" id="WNC13737.1"/>
    </source>
</evidence>
<accession>A0ABY9T461</accession>
<gene>
    <name evidence="1" type="ORF">RGB73_24100</name>
</gene>
<reference evidence="1 2" key="1">
    <citation type="submission" date="2023-09" db="EMBL/GenBank/DDBJ databases">
        <title>Complete Genome and Methylome dissection of Bacillus brevis NEB573 original source of BbsI restriction endonuclease.</title>
        <authorList>
            <person name="Fomenkov A."/>
            <person name="Roberts R.D."/>
        </authorList>
    </citation>
    <scope>NUCLEOTIDE SEQUENCE [LARGE SCALE GENOMIC DNA]</scope>
    <source>
        <strain evidence="1 2">NEB573</strain>
    </source>
</reference>
<keyword evidence="2" id="KW-1185">Reference proteome</keyword>
<sequence length="71" mass="7814">MNRNRWEKQIPALRFILRPSWKRRLAAALRIHGGAVKPQLIQGTAPFARACAAPLGRASQGAATGNLLLER</sequence>
<dbReference type="RefSeq" id="WP_310765292.1">
    <property type="nucleotide sequence ID" value="NZ_CP134050.1"/>
</dbReference>
<evidence type="ECO:0000313" key="2">
    <source>
        <dbReference type="Proteomes" id="UP001256827"/>
    </source>
</evidence>
<dbReference type="Proteomes" id="UP001256827">
    <property type="component" value="Chromosome"/>
</dbReference>
<organism evidence="1 2">
    <name type="scientific">Brevibacillus brevis</name>
    <name type="common">Bacillus brevis</name>
    <dbReference type="NCBI Taxonomy" id="1393"/>
    <lineage>
        <taxon>Bacteria</taxon>
        <taxon>Bacillati</taxon>
        <taxon>Bacillota</taxon>
        <taxon>Bacilli</taxon>
        <taxon>Bacillales</taxon>
        <taxon>Paenibacillaceae</taxon>
        <taxon>Brevibacillus</taxon>
    </lineage>
</organism>
<name>A0ABY9T461_BREBE</name>